<name>A0A2Z2MMN1_9EURY</name>
<protein>
    <submittedName>
        <fullName evidence="7">Permease</fullName>
    </submittedName>
</protein>
<feature type="transmembrane region" description="Helical" evidence="5">
    <location>
        <begin position="271"/>
        <end position="288"/>
    </location>
</feature>
<keyword evidence="4 5" id="KW-0472">Membrane</keyword>
<dbReference type="InterPro" id="IPR050638">
    <property type="entry name" value="AA-Vitamin_Transporters"/>
</dbReference>
<dbReference type="InterPro" id="IPR000620">
    <property type="entry name" value="EamA_dom"/>
</dbReference>
<evidence type="ECO:0000256" key="2">
    <source>
        <dbReference type="ARBA" id="ARBA00022692"/>
    </source>
</evidence>
<evidence type="ECO:0000256" key="1">
    <source>
        <dbReference type="ARBA" id="ARBA00004141"/>
    </source>
</evidence>
<dbReference type="EMBL" id="CP015103">
    <property type="protein sequence ID" value="ASJ09068.1"/>
    <property type="molecule type" value="Genomic_DNA"/>
</dbReference>
<proteinExistence type="predicted"/>
<evidence type="ECO:0000313" key="8">
    <source>
        <dbReference type="Proteomes" id="UP000250125"/>
    </source>
</evidence>
<evidence type="ECO:0000313" key="7">
    <source>
        <dbReference type="EMBL" id="ASJ09068.1"/>
    </source>
</evidence>
<feature type="transmembrane region" description="Helical" evidence="5">
    <location>
        <begin position="154"/>
        <end position="175"/>
    </location>
</feature>
<feature type="transmembrane region" description="Helical" evidence="5">
    <location>
        <begin position="35"/>
        <end position="57"/>
    </location>
</feature>
<evidence type="ECO:0000256" key="3">
    <source>
        <dbReference type="ARBA" id="ARBA00022989"/>
    </source>
</evidence>
<keyword evidence="8" id="KW-1185">Reference proteome</keyword>
<feature type="transmembrane region" description="Helical" evidence="5">
    <location>
        <begin position="109"/>
        <end position="142"/>
    </location>
</feature>
<accession>A0A2Z2MMN1</accession>
<dbReference type="Pfam" id="PF00892">
    <property type="entry name" value="EamA"/>
    <property type="match status" value="2"/>
</dbReference>
<keyword evidence="3 5" id="KW-1133">Transmembrane helix</keyword>
<feature type="transmembrane region" description="Helical" evidence="5">
    <location>
        <begin position="181"/>
        <end position="205"/>
    </location>
</feature>
<dbReference type="AlphaFoldDB" id="A0A2Z2MMN1"/>
<dbReference type="SUPFAM" id="SSF103481">
    <property type="entry name" value="Multidrug resistance efflux transporter EmrE"/>
    <property type="match status" value="2"/>
</dbReference>
<evidence type="ECO:0000259" key="6">
    <source>
        <dbReference type="Pfam" id="PF00892"/>
    </source>
</evidence>
<dbReference type="KEGG" id="tsl:A3L11_07430"/>
<dbReference type="Proteomes" id="UP000250125">
    <property type="component" value="Chromosome"/>
</dbReference>
<dbReference type="Gene3D" id="1.10.3730.20">
    <property type="match status" value="2"/>
</dbReference>
<dbReference type="PANTHER" id="PTHR32322">
    <property type="entry name" value="INNER MEMBRANE TRANSPORTER"/>
    <property type="match status" value="1"/>
</dbReference>
<dbReference type="GeneID" id="33318058"/>
<dbReference type="GO" id="GO:0016020">
    <property type="term" value="C:membrane"/>
    <property type="evidence" value="ECO:0007669"/>
    <property type="project" value="UniProtKB-SubCell"/>
</dbReference>
<feature type="transmembrane region" description="Helical" evidence="5">
    <location>
        <begin position="244"/>
        <end position="264"/>
    </location>
</feature>
<dbReference type="RefSeq" id="WP_088856301.1">
    <property type="nucleotide sequence ID" value="NZ_CP015103.1"/>
</dbReference>
<feature type="transmembrane region" description="Helical" evidence="5">
    <location>
        <begin position="69"/>
        <end position="89"/>
    </location>
</feature>
<dbReference type="InterPro" id="IPR037185">
    <property type="entry name" value="EmrE-like"/>
</dbReference>
<feature type="domain" description="EamA" evidence="6">
    <location>
        <begin position="153"/>
        <end position="288"/>
    </location>
</feature>
<feature type="domain" description="EamA" evidence="6">
    <location>
        <begin position="6"/>
        <end position="141"/>
    </location>
</feature>
<gene>
    <name evidence="7" type="ORF">A3L11_07430</name>
</gene>
<reference evidence="7 8" key="1">
    <citation type="submission" date="2016-04" db="EMBL/GenBank/DDBJ databases">
        <title>Complete genome sequence of Thermococcus siculi type strain RG-20.</title>
        <authorList>
            <person name="Oger P.M."/>
        </authorList>
    </citation>
    <scope>NUCLEOTIDE SEQUENCE [LARGE SCALE GENOMIC DNA]</scope>
    <source>
        <strain evidence="7 8">RG-20</strain>
    </source>
</reference>
<organism evidence="7 8">
    <name type="scientific">Thermococcus siculi</name>
    <dbReference type="NCBI Taxonomy" id="72803"/>
    <lineage>
        <taxon>Archaea</taxon>
        <taxon>Methanobacteriati</taxon>
        <taxon>Methanobacteriota</taxon>
        <taxon>Thermococci</taxon>
        <taxon>Thermococcales</taxon>
        <taxon>Thermococcaceae</taxon>
        <taxon>Thermococcus</taxon>
    </lineage>
</organism>
<dbReference type="OrthoDB" id="29208at2157"/>
<feature type="transmembrane region" description="Helical" evidence="5">
    <location>
        <begin position="217"/>
        <end position="238"/>
    </location>
</feature>
<evidence type="ECO:0000256" key="4">
    <source>
        <dbReference type="ARBA" id="ARBA00023136"/>
    </source>
</evidence>
<keyword evidence="2 5" id="KW-0812">Transmembrane</keyword>
<sequence>MNELILGVLAALTSAVSWAASTIFIKVGMRDKSPVAVNIIRLYIVSIIFAVIFLLNGTFSQVATLPSKLLLVAFVSSLFGFVIGDYFYFHALNMMGVSRTVPITSTYPLWAILWAFLFLGRRISPQVIIGAVLVVTAIVVVRKAEEKEHVNPKGFVFAILAPISWSLAILMMDWLTGYMDVLALAGLRMMSAALGISVLLPRYLLELKRVTRRELGILTGAAVSGLLIGQYLFVYSVNAVGSQIAAPVSAINPIIASALAILLLKEPPNRRILEGLILAVIGVILISTA</sequence>
<evidence type="ECO:0000256" key="5">
    <source>
        <dbReference type="SAM" id="Phobius"/>
    </source>
</evidence>
<dbReference type="PANTHER" id="PTHR32322:SF2">
    <property type="entry name" value="EAMA DOMAIN-CONTAINING PROTEIN"/>
    <property type="match status" value="1"/>
</dbReference>
<comment type="subcellular location">
    <subcellularLocation>
        <location evidence="1">Membrane</location>
        <topology evidence="1">Multi-pass membrane protein</topology>
    </subcellularLocation>
</comment>